<keyword evidence="3" id="KW-0812">Transmembrane</keyword>
<evidence type="ECO:0000256" key="6">
    <source>
        <dbReference type="SAM" id="SignalP"/>
    </source>
</evidence>
<keyword evidence="8" id="KW-1185">Reference proteome</keyword>
<evidence type="ECO:0000256" key="2">
    <source>
        <dbReference type="ARBA" id="ARBA00006109"/>
    </source>
</evidence>
<evidence type="ECO:0000256" key="4">
    <source>
        <dbReference type="ARBA" id="ARBA00022989"/>
    </source>
</evidence>
<dbReference type="InterPro" id="IPR018937">
    <property type="entry name" value="MMgT"/>
</dbReference>
<evidence type="ECO:0000256" key="1">
    <source>
        <dbReference type="ARBA" id="ARBA00004127"/>
    </source>
</evidence>
<comment type="caution">
    <text evidence="7">The sequence shown here is derived from an EMBL/GenBank/DDBJ whole genome shotgun (WGS) entry which is preliminary data.</text>
</comment>
<sequence>MTWISKLTTAFGLLLLAHSCYSAQEFSTLQSYRSSGTLQIAPAALPVDITIETVAALLIASLGLVLGTQQLKPIQWHVWAGKIEREGAGGANDADGKTNKDYVRHPFRFLETRPGFVDIRQQRKTFGDWVRDGGNTK</sequence>
<comment type="subcellular location">
    <subcellularLocation>
        <location evidence="1">Endomembrane system</location>
        <topology evidence="1">Multi-pass membrane protein</topology>
    </subcellularLocation>
</comment>
<evidence type="ECO:0000256" key="5">
    <source>
        <dbReference type="ARBA" id="ARBA00023136"/>
    </source>
</evidence>
<evidence type="ECO:0000256" key="3">
    <source>
        <dbReference type="ARBA" id="ARBA00022692"/>
    </source>
</evidence>
<dbReference type="PANTHER" id="PTHR28144">
    <property type="entry name" value="ER MEMBRANE PROTEIN COMPLEX SUBUNIT 5"/>
    <property type="match status" value="1"/>
</dbReference>
<comment type="similarity">
    <text evidence="2">Belongs to the membrane magnesium transporter (TC 1.A.67) family.</text>
</comment>
<keyword evidence="5" id="KW-0472">Membrane</keyword>
<keyword evidence="4" id="KW-1133">Transmembrane helix</keyword>
<organism evidence="7 8">
    <name type="scientific">Sporothrix curviconia</name>
    <dbReference type="NCBI Taxonomy" id="1260050"/>
    <lineage>
        <taxon>Eukaryota</taxon>
        <taxon>Fungi</taxon>
        <taxon>Dikarya</taxon>
        <taxon>Ascomycota</taxon>
        <taxon>Pezizomycotina</taxon>
        <taxon>Sordariomycetes</taxon>
        <taxon>Sordariomycetidae</taxon>
        <taxon>Ophiostomatales</taxon>
        <taxon>Ophiostomataceae</taxon>
        <taxon>Sporothrix</taxon>
    </lineage>
</organism>
<keyword evidence="6" id="KW-0732">Signal</keyword>
<dbReference type="Proteomes" id="UP001642405">
    <property type="component" value="Unassembled WGS sequence"/>
</dbReference>
<dbReference type="Pfam" id="PF10270">
    <property type="entry name" value="MMgT"/>
    <property type="match status" value="1"/>
</dbReference>
<name>A0ABP0BMB7_9PEZI</name>
<accession>A0ABP0BMB7</accession>
<dbReference type="InterPro" id="IPR053279">
    <property type="entry name" value="EMC_subunit"/>
</dbReference>
<feature type="chain" id="PRO_5047162864" description="Magnesium transporter" evidence="6">
    <location>
        <begin position="23"/>
        <end position="137"/>
    </location>
</feature>
<gene>
    <name evidence="7" type="ORF">SCUCBS95973_004288</name>
</gene>
<proteinExistence type="inferred from homology"/>
<protein>
    <recommendedName>
        <fullName evidence="9">Magnesium transporter</fullName>
    </recommendedName>
</protein>
<evidence type="ECO:0008006" key="9">
    <source>
        <dbReference type="Google" id="ProtNLM"/>
    </source>
</evidence>
<feature type="signal peptide" evidence="6">
    <location>
        <begin position="1"/>
        <end position="22"/>
    </location>
</feature>
<evidence type="ECO:0000313" key="7">
    <source>
        <dbReference type="EMBL" id="CAK7220827.1"/>
    </source>
</evidence>
<dbReference type="EMBL" id="CAWUHB010000021">
    <property type="protein sequence ID" value="CAK7220827.1"/>
    <property type="molecule type" value="Genomic_DNA"/>
</dbReference>
<evidence type="ECO:0000313" key="8">
    <source>
        <dbReference type="Proteomes" id="UP001642405"/>
    </source>
</evidence>
<dbReference type="PANTHER" id="PTHR28144:SF1">
    <property type="entry name" value="ER MEMBRANE PROTEIN COMPLEX SUBUNIT 5"/>
    <property type="match status" value="1"/>
</dbReference>
<reference evidence="7 8" key="1">
    <citation type="submission" date="2024-01" db="EMBL/GenBank/DDBJ databases">
        <authorList>
            <person name="Allen C."/>
            <person name="Tagirdzhanova G."/>
        </authorList>
    </citation>
    <scope>NUCLEOTIDE SEQUENCE [LARGE SCALE GENOMIC DNA]</scope>
</reference>